<feature type="active site" evidence="14">
    <location>
        <position position="56"/>
    </location>
</feature>
<comment type="function">
    <text evidence="2">Decomposes hydrogen peroxide into water and oxygen; serves to protect cells from the toxic effects of hydrogen peroxide.</text>
</comment>
<dbReference type="GO" id="GO:0042744">
    <property type="term" value="P:hydrogen peroxide catabolic process"/>
    <property type="evidence" value="ECO:0007669"/>
    <property type="project" value="UniProtKB-KW"/>
</dbReference>
<dbReference type="GO" id="GO:0042542">
    <property type="term" value="P:response to hydrogen peroxide"/>
    <property type="evidence" value="ECO:0007669"/>
    <property type="project" value="TreeGrafter"/>
</dbReference>
<evidence type="ECO:0000256" key="17">
    <source>
        <dbReference type="SAM" id="MobiDB-lite"/>
    </source>
</evidence>
<evidence type="ECO:0000256" key="3">
    <source>
        <dbReference type="ARBA" id="ARBA00004418"/>
    </source>
</evidence>
<evidence type="ECO:0000313" key="20">
    <source>
        <dbReference type="Proteomes" id="UP000189935"/>
    </source>
</evidence>
<dbReference type="SUPFAM" id="SSF56634">
    <property type="entry name" value="Heme-dependent catalase-like"/>
    <property type="match status" value="1"/>
</dbReference>
<dbReference type="SMART" id="SM01060">
    <property type="entry name" value="Catalase"/>
    <property type="match status" value="1"/>
</dbReference>
<comment type="subcellular location">
    <subcellularLocation>
        <location evidence="3">Periplasm</location>
    </subcellularLocation>
</comment>
<dbReference type="AlphaFoldDB" id="A0A1M6SQ19"/>
<dbReference type="OrthoDB" id="9761719at2"/>
<dbReference type="Pfam" id="PF00199">
    <property type="entry name" value="Catalase"/>
    <property type="match status" value="1"/>
</dbReference>
<dbReference type="GO" id="GO:0005737">
    <property type="term" value="C:cytoplasm"/>
    <property type="evidence" value="ECO:0007669"/>
    <property type="project" value="TreeGrafter"/>
</dbReference>
<evidence type="ECO:0000256" key="7">
    <source>
        <dbReference type="ARBA" id="ARBA00022617"/>
    </source>
</evidence>
<keyword evidence="7 15" id="KW-0349">Heme</keyword>
<evidence type="ECO:0000256" key="12">
    <source>
        <dbReference type="ARBA" id="ARBA00023324"/>
    </source>
</evidence>
<dbReference type="FunFam" id="2.40.180.10:FF:000001">
    <property type="entry name" value="Catalase"/>
    <property type="match status" value="1"/>
</dbReference>
<dbReference type="Proteomes" id="UP000189935">
    <property type="component" value="Chromosome I"/>
</dbReference>
<evidence type="ECO:0000256" key="15">
    <source>
        <dbReference type="PIRSR" id="PIRSR038928-2"/>
    </source>
</evidence>
<dbReference type="InterPro" id="IPR024708">
    <property type="entry name" value="Catalase_AS"/>
</dbReference>
<keyword evidence="10 16" id="KW-0560">Oxidoreductase</keyword>
<dbReference type="InterPro" id="IPR010582">
    <property type="entry name" value="Catalase_immune_responsive"/>
</dbReference>
<evidence type="ECO:0000256" key="16">
    <source>
        <dbReference type="RuleBase" id="RU000498"/>
    </source>
</evidence>
<protein>
    <recommendedName>
        <fullName evidence="5 16">Catalase</fullName>
        <ecNumber evidence="5 16">1.11.1.6</ecNumber>
    </recommendedName>
</protein>
<feature type="domain" description="Catalase core" evidence="18">
    <location>
        <begin position="9"/>
        <end position="393"/>
    </location>
</feature>
<dbReference type="RefSeq" id="WP_079539443.1">
    <property type="nucleotide sequence ID" value="NZ_LT670844.1"/>
</dbReference>
<keyword evidence="12 16" id="KW-0376">Hydrogen peroxide</keyword>
<dbReference type="EMBL" id="LT670844">
    <property type="protein sequence ID" value="SHK46727.1"/>
    <property type="molecule type" value="Genomic_DNA"/>
</dbReference>
<dbReference type="GO" id="GO:0046872">
    <property type="term" value="F:metal ion binding"/>
    <property type="evidence" value="ECO:0007669"/>
    <property type="project" value="UniProtKB-KW"/>
</dbReference>
<dbReference type="PIRSF" id="PIRSF038928">
    <property type="entry name" value="Catalase_clade1-3"/>
    <property type="match status" value="1"/>
</dbReference>
<dbReference type="CDD" id="cd08156">
    <property type="entry name" value="catalase_clade_3"/>
    <property type="match status" value="1"/>
</dbReference>
<evidence type="ECO:0000256" key="9">
    <source>
        <dbReference type="ARBA" id="ARBA00022764"/>
    </source>
</evidence>
<comment type="catalytic activity">
    <reaction evidence="13 16">
        <text>2 H2O2 = O2 + 2 H2O</text>
        <dbReference type="Rhea" id="RHEA:20309"/>
        <dbReference type="ChEBI" id="CHEBI:15377"/>
        <dbReference type="ChEBI" id="CHEBI:15379"/>
        <dbReference type="ChEBI" id="CHEBI:16240"/>
        <dbReference type="EC" id="1.11.1.6"/>
    </reaction>
</comment>
<accession>A0A1M6SQ19</accession>
<organism evidence="19 20">
    <name type="scientific">Bradyrhizobium lablabi</name>
    <dbReference type="NCBI Taxonomy" id="722472"/>
    <lineage>
        <taxon>Bacteria</taxon>
        <taxon>Pseudomonadati</taxon>
        <taxon>Pseudomonadota</taxon>
        <taxon>Alphaproteobacteria</taxon>
        <taxon>Hyphomicrobiales</taxon>
        <taxon>Nitrobacteraceae</taxon>
        <taxon>Bradyrhizobium</taxon>
    </lineage>
</organism>
<evidence type="ECO:0000256" key="5">
    <source>
        <dbReference type="ARBA" id="ARBA00012314"/>
    </source>
</evidence>
<evidence type="ECO:0000256" key="6">
    <source>
        <dbReference type="ARBA" id="ARBA00022559"/>
    </source>
</evidence>
<feature type="region of interest" description="Disordered" evidence="17">
    <location>
        <begin position="480"/>
        <end position="504"/>
    </location>
</feature>
<dbReference type="InterPro" id="IPR002226">
    <property type="entry name" value="Catalase_haem_BS"/>
</dbReference>
<dbReference type="InterPro" id="IPR024711">
    <property type="entry name" value="Catalase_clade1/3"/>
</dbReference>
<dbReference type="GO" id="GO:0020037">
    <property type="term" value="F:heme binding"/>
    <property type="evidence" value="ECO:0007669"/>
    <property type="project" value="InterPro"/>
</dbReference>
<feature type="compositionally biased region" description="Basic and acidic residues" evidence="17">
    <location>
        <begin position="488"/>
        <end position="504"/>
    </location>
</feature>
<gene>
    <name evidence="19" type="ORF">SAMN05444159_3326</name>
</gene>
<keyword evidence="11 15" id="KW-0408">Iron</keyword>
<dbReference type="PANTHER" id="PTHR11465:SF61">
    <property type="entry name" value="CATALASE"/>
    <property type="match status" value="1"/>
</dbReference>
<evidence type="ECO:0000256" key="13">
    <source>
        <dbReference type="ARBA" id="ARBA00049254"/>
    </source>
</evidence>
<proteinExistence type="inferred from homology"/>
<evidence type="ECO:0000313" key="19">
    <source>
        <dbReference type="EMBL" id="SHK46727.1"/>
    </source>
</evidence>
<dbReference type="PROSITE" id="PS00437">
    <property type="entry name" value="CATALASE_1"/>
    <property type="match status" value="1"/>
</dbReference>
<reference evidence="19 20" key="1">
    <citation type="submission" date="2016-11" db="EMBL/GenBank/DDBJ databases">
        <authorList>
            <person name="Jaros S."/>
            <person name="Januszkiewicz K."/>
            <person name="Wedrychowicz H."/>
        </authorList>
    </citation>
    <scope>NUCLEOTIDE SEQUENCE [LARGE SCALE GENOMIC DNA]</scope>
    <source>
        <strain evidence="19 20">GAS499</strain>
    </source>
</reference>
<dbReference type="PROSITE" id="PS00438">
    <property type="entry name" value="CATALASE_2"/>
    <property type="match status" value="1"/>
</dbReference>
<keyword evidence="6 16" id="KW-0575">Peroxidase</keyword>
<comment type="similarity">
    <text evidence="4 16">Belongs to the catalase family.</text>
</comment>
<evidence type="ECO:0000256" key="1">
    <source>
        <dbReference type="ARBA" id="ARBA00001971"/>
    </source>
</evidence>
<dbReference type="PANTHER" id="PTHR11465">
    <property type="entry name" value="CATALASE"/>
    <property type="match status" value="1"/>
</dbReference>
<dbReference type="GO" id="GO:0042597">
    <property type="term" value="C:periplasmic space"/>
    <property type="evidence" value="ECO:0007669"/>
    <property type="project" value="UniProtKB-SubCell"/>
</dbReference>
<dbReference type="PROSITE" id="PS51402">
    <property type="entry name" value="CATALASE_3"/>
    <property type="match status" value="1"/>
</dbReference>
<evidence type="ECO:0000256" key="10">
    <source>
        <dbReference type="ARBA" id="ARBA00023002"/>
    </source>
</evidence>
<keyword evidence="8 15" id="KW-0479">Metal-binding</keyword>
<dbReference type="InterPro" id="IPR011614">
    <property type="entry name" value="Catalase_core"/>
</dbReference>
<evidence type="ECO:0000256" key="4">
    <source>
        <dbReference type="ARBA" id="ARBA00005329"/>
    </source>
</evidence>
<dbReference type="InterPro" id="IPR018028">
    <property type="entry name" value="Catalase"/>
</dbReference>
<comment type="cofactor">
    <cofactor evidence="1 15">
        <name>heme</name>
        <dbReference type="ChEBI" id="CHEBI:30413"/>
    </cofactor>
</comment>
<sequence length="504" mass="57102">MTDKRPYLTHATGAPVSDNLNIQTAGRRGPALLQDIWLIEKLAHFDREVIPERRMHAKGSGAHGTFTVTHDITRYTKARIFSEIGKQTPMFARFSTVAGERGAADAERDIRGFALKFYTEDGNWDMVGNNTPVFFFRDPLRFPDLNHAIKRDPRTGMRSADNNWDFWTLLPEALHQVTIVMSERGIPKSFRHMHGFGSHTYSFINAESERTWVKFHFRTQQGIANLTDAEAEAVVGKDRETHQRDLFESIERGDFPRWTVFIQVMTDTQAKAFPFNPFDLTKVWPKADFPLIEVGFFELHRNPENVFAEVEQAAFSPANIVPGISFSPDKMLQARLFSYADTQRYRLGVNFNHIPVNAPKCPFHSYHRDGAMRTDGNLGATATYFPNSRGEWTDQPDLNEPPLEIDGAAAHWDHRVDDDHYRQPGDLFRKMSSTQRQTLFDNTARAVGGAAVHIQERHIANCAKADPEYGAGVAAALNRMAGRNPATDQRKPARGSKEKMDARG</sequence>
<feature type="binding site" description="axial binding residue" evidence="15">
    <location>
        <position position="339"/>
    </location>
    <ligand>
        <name>heme</name>
        <dbReference type="ChEBI" id="CHEBI:30413"/>
    </ligand>
    <ligandPart>
        <name>Fe</name>
        <dbReference type="ChEBI" id="CHEBI:18248"/>
    </ligandPart>
</feature>
<name>A0A1M6SQ19_9BRAD</name>
<dbReference type="GO" id="GO:0004096">
    <property type="term" value="F:catalase activity"/>
    <property type="evidence" value="ECO:0007669"/>
    <property type="project" value="UniProtKB-EC"/>
</dbReference>
<evidence type="ECO:0000256" key="11">
    <source>
        <dbReference type="ARBA" id="ARBA00023004"/>
    </source>
</evidence>
<dbReference type="InterPro" id="IPR040333">
    <property type="entry name" value="Catalase_3"/>
</dbReference>
<feature type="active site" evidence="14">
    <location>
        <position position="129"/>
    </location>
</feature>
<dbReference type="InterPro" id="IPR020835">
    <property type="entry name" value="Catalase_sf"/>
</dbReference>
<dbReference type="PRINTS" id="PR00067">
    <property type="entry name" value="CATALASE"/>
</dbReference>
<evidence type="ECO:0000259" key="18">
    <source>
        <dbReference type="SMART" id="SM01060"/>
    </source>
</evidence>
<evidence type="ECO:0000256" key="2">
    <source>
        <dbReference type="ARBA" id="ARBA00002974"/>
    </source>
</evidence>
<dbReference type="EC" id="1.11.1.6" evidence="5 16"/>
<evidence type="ECO:0000256" key="14">
    <source>
        <dbReference type="PIRSR" id="PIRSR038928-1"/>
    </source>
</evidence>
<keyword evidence="9" id="KW-0574">Periplasm</keyword>
<evidence type="ECO:0000256" key="8">
    <source>
        <dbReference type="ARBA" id="ARBA00022723"/>
    </source>
</evidence>
<dbReference type="Pfam" id="PF06628">
    <property type="entry name" value="Catalase-rel"/>
    <property type="match status" value="1"/>
</dbReference>
<dbReference type="Gene3D" id="2.40.180.10">
    <property type="entry name" value="Catalase core domain"/>
    <property type="match status" value="1"/>
</dbReference>